<dbReference type="Proteomes" id="UP000241885">
    <property type="component" value="Chromosome"/>
</dbReference>
<evidence type="ECO:0000313" key="1">
    <source>
        <dbReference type="EMBL" id="AVR87209.1"/>
    </source>
</evidence>
<keyword evidence="2" id="KW-1185">Reference proteome</keyword>
<name>A0A2R4BIS2_THAAR</name>
<evidence type="ECO:0000313" key="2">
    <source>
        <dbReference type="Proteomes" id="UP000241885"/>
    </source>
</evidence>
<sequence length="87" mass="9995">MSFGFHVVLHGQPQQAVAGLYTSLPGRVTDLRGWRMRGWDSCHVPPRRYGIVPVIRWRMLNLWSFHRPTARLRGKMDMSTLLPAVPA</sequence>
<dbReference type="KEGG" id="tak:Tharo_0258"/>
<organism evidence="1 2">
    <name type="scientific">Thauera aromatica K172</name>
    <dbReference type="NCBI Taxonomy" id="44139"/>
    <lineage>
        <taxon>Bacteria</taxon>
        <taxon>Pseudomonadati</taxon>
        <taxon>Pseudomonadota</taxon>
        <taxon>Betaproteobacteria</taxon>
        <taxon>Rhodocyclales</taxon>
        <taxon>Zoogloeaceae</taxon>
        <taxon>Thauera</taxon>
    </lineage>
</organism>
<proteinExistence type="predicted"/>
<gene>
    <name evidence="1" type="ORF">Tharo_0258</name>
</gene>
<reference evidence="1 2" key="1">
    <citation type="submission" date="2018-03" db="EMBL/GenBank/DDBJ databases">
        <title>Complete genome sequence of Thauera aromatica, a model organism for studying aromatic compound degradation under denitrifying conditions.</title>
        <authorList>
            <person name="Lo H.-Y."/>
            <person name="Goris T."/>
            <person name="Boll M."/>
            <person name="Mueller J.A."/>
        </authorList>
    </citation>
    <scope>NUCLEOTIDE SEQUENCE [LARGE SCALE GENOMIC DNA]</scope>
    <source>
        <strain evidence="1 2">K172</strain>
    </source>
</reference>
<protein>
    <submittedName>
        <fullName evidence="1">Uncharacterized protein</fullName>
    </submittedName>
</protein>
<dbReference type="AlphaFoldDB" id="A0A2R4BIS2"/>
<dbReference type="EMBL" id="CP028339">
    <property type="protein sequence ID" value="AVR87209.1"/>
    <property type="molecule type" value="Genomic_DNA"/>
</dbReference>
<accession>A0A2R4BIS2</accession>